<organism evidence="1">
    <name type="scientific">marine sediment metagenome</name>
    <dbReference type="NCBI Taxonomy" id="412755"/>
    <lineage>
        <taxon>unclassified sequences</taxon>
        <taxon>metagenomes</taxon>
        <taxon>ecological metagenomes</taxon>
    </lineage>
</organism>
<dbReference type="PROSITE" id="PS51257">
    <property type="entry name" value="PROKAR_LIPOPROTEIN"/>
    <property type="match status" value="1"/>
</dbReference>
<reference evidence="1" key="1">
    <citation type="journal article" date="2015" name="Nature">
        <title>Complex archaea that bridge the gap between prokaryotes and eukaryotes.</title>
        <authorList>
            <person name="Spang A."/>
            <person name="Saw J.H."/>
            <person name="Jorgensen S.L."/>
            <person name="Zaremba-Niedzwiedzka K."/>
            <person name="Martijn J."/>
            <person name="Lind A.E."/>
            <person name="van Eijk R."/>
            <person name="Schleper C."/>
            <person name="Guy L."/>
            <person name="Ettema T.J."/>
        </authorList>
    </citation>
    <scope>NUCLEOTIDE SEQUENCE</scope>
</reference>
<evidence type="ECO:0008006" key="2">
    <source>
        <dbReference type="Google" id="ProtNLM"/>
    </source>
</evidence>
<accession>A0A0F9ALN4</accession>
<evidence type="ECO:0000313" key="1">
    <source>
        <dbReference type="EMBL" id="KKK99205.1"/>
    </source>
</evidence>
<sequence>MKKRMMSLVTIAVWFLGCTNPMVNMTPSEFEEAGLEDLVYQYQNGRPPVIKDELIRRKAVPVHEWQYIDQRQLVVGMSEVGLQLSWGYPRSIGSWGVQTQYIYKFDRSRSKYVHLKNGKVSSWQE</sequence>
<name>A0A0F9ALN4_9ZZZZ</name>
<gene>
    <name evidence="1" type="ORF">LCGC14_2635100</name>
</gene>
<dbReference type="AlphaFoldDB" id="A0A0F9ALN4"/>
<dbReference type="EMBL" id="LAZR01045302">
    <property type="protein sequence ID" value="KKK99205.1"/>
    <property type="molecule type" value="Genomic_DNA"/>
</dbReference>
<comment type="caution">
    <text evidence="1">The sequence shown here is derived from an EMBL/GenBank/DDBJ whole genome shotgun (WGS) entry which is preliminary data.</text>
</comment>
<proteinExistence type="predicted"/>
<protein>
    <recommendedName>
        <fullName evidence="2">Lipoprotein SmpA/OmlA domain-containing protein</fullName>
    </recommendedName>
</protein>